<dbReference type="GO" id="GO:0009279">
    <property type="term" value="C:cell outer membrane"/>
    <property type="evidence" value="ECO:0007669"/>
    <property type="project" value="TreeGrafter"/>
</dbReference>
<evidence type="ECO:0000313" key="1">
    <source>
        <dbReference type="EMBL" id="CAA6813580.1"/>
    </source>
</evidence>
<dbReference type="PANTHER" id="PTHR30189:SF1">
    <property type="entry name" value="LPS-ASSEMBLY PROTEIN LPTD"/>
    <property type="match status" value="1"/>
</dbReference>
<accession>A0A6S6SYI6</accession>
<dbReference type="EMBL" id="CACVAW010000057">
    <property type="protein sequence ID" value="CAA6813580.1"/>
    <property type="molecule type" value="Genomic_DNA"/>
</dbReference>
<dbReference type="InterPro" id="IPR050218">
    <property type="entry name" value="LptD"/>
</dbReference>
<proteinExistence type="predicted"/>
<gene>
    <name evidence="1" type="ORF">HELGO_WM23245</name>
</gene>
<name>A0A6S6SYI6_9BACT</name>
<sequence length="355" mass="41790">MNLFTKTFFLMIIFLQILLSKEIKILANKIDVNNSIIQANNNAEVFYQNYYISSDYISFNTNTSKLNLKGNSKFQNDKEFTATAKEIKLNLKTKHSKFSNLEIDFNKTNIWIKNKNCNSNDKYFLLNNSEISSCNKQNPEWKIKFSKGRLNKETKFVLLYDPIFYIKDLPVFWLPYFGFSANRTRTSGLLTPKFSHRSDEGFIYIQPVFVAPSLNYDIEVVPQIRTNRGLGIYSTLRFIDTQYSKGEIQTGLFKENSDYVDRENLKNDIHYGLNINYERTNLTNFKGYKDALYLDVNYLNDIDYNNLQTHKSSNFDKLIHSEINYNLRNDKQYFGFYSDYYIDTEESSNSNTIQT</sequence>
<feature type="non-terminal residue" evidence="1">
    <location>
        <position position="355"/>
    </location>
</feature>
<protein>
    <submittedName>
        <fullName evidence="1">Outer membrane protein Imp, required for envelope biogenesis / Organic solvent tolerance protein</fullName>
    </submittedName>
</protein>
<dbReference type="AlphaFoldDB" id="A0A6S6SYI6"/>
<reference evidence="1" key="1">
    <citation type="submission" date="2020-01" db="EMBL/GenBank/DDBJ databases">
        <authorList>
            <person name="Meier V. D."/>
            <person name="Meier V D."/>
        </authorList>
    </citation>
    <scope>NUCLEOTIDE SEQUENCE</scope>
    <source>
        <strain evidence="1">HLG_WM_MAG_12</strain>
    </source>
</reference>
<organism evidence="1">
    <name type="scientific">uncultured Campylobacterales bacterium</name>
    <dbReference type="NCBI Taxonomy" id="352960"/>
    <lineage>
        <taxon>Bacteria</taxon>
        <taxon>Pseudomonadati</taxon>
        <taxon>Campylobacterota</taxon>
        <taxon>Epsilonproteobacteria</taxon>
        <taxon>Campylobacterales</taxon>
        <taxon>environmental samples</taxon>
    </lineage>
</organism>
<dbReference type="GO" id="GO:1990351">
    <property type="term" value="C:transporter complex"/>
    <property type="evidence" value="ECO:0007669"/>
    <property type="project" value="TreeGrafter"/>
</dbReference>
<dbReference type="PANTHER" id="PTHR30189">
    <property type="entry name" value="LPS-ASSEMBLY PROTEIN"/>
    <property type="match status" value="1"/>
</dbReference>